<protein>
    <submittedName>
        <fullName evidence="1">Uncharacterized protein</fullName>
    </submittedName>
</protein>
<evidence type="ECO:0000313" key="1">
    <source>
        <dbReference type="EMBL" id="CDR33198.1"/>
    </source>
</evidence>
<reference evidence="1" key="2">
    <citation type="submission" date="2014-09" db="EMBL/GenBank/DDBJ databases">
        <title>Criblamydia sequanensis harbors a mega-plasmid encoding arsenite resistance.</title>
        <authorList>
            <person name="Bertelli C."/>
            <person name="Goesmann A."/>
            <person name="Greub G."/>
        </authorList>
    </citation>
    <scope>NUCLEOTIDE SEQUENCE [LARGE SCALE GENOMIC DNA]</scope>
    <source>
        <strain evidence="1">CRIB-18</strain>
    </source>
</reference>
<gene>
    <name evidence="1" type="ORF">CSEC_0359</name>
</gene>
<dbReference type="Proteomes" id="UP000031552">
    <property type="component" value="Unassembled WGS sequence"/>
</dbReference>
<sequence length="207" mass="24283">MQLFKYYLEYNKTYPYFIDHMNWGTALSKEITKNITFEKGRFFTLLVETADLEKMYDFRHGGILPQNKPLKSHPTFVQCKYVPLPRIIETEVCNYVFDFLSEQSERIVIFEDFELRPYDKNLEKEGLQLSIHNDEVYYIASSGVRKESVDSAVFSTQSAWHSVMVMANKISNLPKNLTQKDFQNICENVSQIATTAYDGEGFVFWEK</sequence>
<dbReference type="EMBL" id="CCEJ010000002">
    <property type="protein sequence ID" value="CDR33198.1"/>
    <property type="molecule type" value="Genomic_DNA"/>
</dbReference>
<dbReference type="eggNOG" id="ENOG5034AVU">
    <property type="taxonomic scope" value="Bacteria"/>
</dbReference>
<dbReference type="STRING" id="1437425.CSEC_0359"/>
<name>A0A090D0U3_9BACT</name>
<dbReference type="AlphaFoldDB" id="A0A090D0U3"/>
<proteinExistence type="predicted"/>
<reference evidence="1" key="1">
    <citation type="submission" date="2013-12" db="EMBL/GenBank/DDBJ databases">
        <authorList>
            <person name="Linke B."/>
        </authorList>
    </citation>
    <scope>NUCLEOTIDE SEQUENCE [LARGE SCALE GENOMIC DNA]</scope>
    <source>
        <strain evidence="1">CRIB-18</strain>
    </source>
</reference>
<accession>A0A090D0U3</accession>
<evidence type="ECO:0000313" key="2">
    <source>
        <dbReference type="Proteomes" id="UP000031552"/>
    </source>
</evidence>
<comment type="caution">
    <text evidence="1">The sequence shown here is derived from an EMBL/GenBank/DDBJ whole genome shotgun (WGS) entry which is preliminary data.</text>
</comment>
<organism evidence="1 2">
    <name type="scientific">Candidatus Criblamydia sequanensis CRIB-18</name>
    <dbReference type="NCBI Taxonomy" id="1437425"/>
    <lineage>
        <taxon>Bacteria</taxon>
        <taxon>Pseudomonadati</taxon>
        <taxon>Chlamydiota</taxon>
        <taxon>Chlamydiia</taxon>
        <taxon>Parachlamydiales</taxon>
        <taxon>Candidatus Criblamydiaceae</taxon>
        <taxon>Candidatus Criblamydia</taxon>
    </lineage>
</organism>
<keyword evidence="2" id="KW-1185">Reference proteome</keyword>